<dbReference type="GO" id="GO:0016020">
    <property type="term" value="C:membrane"/>
    <property type="evidence" value="ECO:0007669"/>
    <property type="project" value="UniProtKB-SubCell"/>
</dbReference>
<proteinExistence type="inferred from homology"/>
<evidence type="ECO:0000313" key="8">
    <source>
        <dbReference type="Proteomes" id="UP000177122"/>
    </source>
</evidence>
<dbReference type="EMBL" id="MHLI01000005">
    <property type="protein sequence ID" value="OGZ06073.1"/>
    <property type="molecule type" value="Genomic_DNA"/>
</dbReference>
<dbReference type="InterPro" id="IPR038330">
    <property type="entry name" value="TspO/MBR-related_sf"/>
</dbReference>
<dbReference type="PIRSF" id="PIRSF005859">
    <property type="entry name" value="PBR"/>
    <property type="match status" value="1"/>
</dbReference>
<feature type="transmembrane region" description="Helical" evidence="6">
    <location>
        <begin position="112"/>
        <end position="129"/>
    </location>
</feature>
<reference evidence="7 8" key="1">
    <citation type="journal article" date="2016" name="Nat. Commun.">
        <title>Thousands of microbial genomes shed light on interconnected biogeochemical processes in an aquifer system.</title>
        <authorList>
            <person name="Anantharaman K."/>
            <person name="Brown C.T."/>
            <person name="Hug L.A."/>
            <person name="Sharon I."/>
            <person name="Castelle C.J."/>
            <person name="Probst A.J."/>
            <person name="Thomas B.C."/>
            <person name="Singh A."/>
            <person name="Wilkins M.J."/>
            <person name="Karaoz U."/>
            <person name="Brodie E.L."/>
            <person name="Williams K.H."/>
            <person name="Hubbard S.S."/>
            <person name="Banfield J.F."/>
        </authorList>
    </citation>
    <scope>NUCLEOTIDE SEQUENCE [LARGE SCALE GENOMIC DNA]</scope>
</reference>
<accession>A0A1G2CXH3</accession>
<dbReference type="GO" id="GO:0033013">
    <property type="term" value="P:tetrapyrrole metabolic process"/>
    <property type="evidence" value="ECO:0007669"/>
    <property type="project" value="UniProtKB-ARBA"/>
</dbReference>
<comment type="similarity">
    <text evidence="2">Belongs to the TspO/BZRP family.</text>
</comment>
<evidence type="ECO:0000256" key="6">
    <source>
        <dbReference type="SAM" id="Phobius"/>
    </source>
</evidence>
<keyword evidence="5 6" id="KW-0472">Membrane</keyword>
<feature type="transmembrane region" description="Helical" evidence="6">
    <location>
        <begin position="51"/>
        <end position="72"/>
    </location>
</feature>
<dbReference type="Gene3D" id="1.20.1260.100">
    <property type="entry name" value="TspO/MBR protein"/>
    <property type="match status" value="1"/>
</dbReference>
<evidence type="ECO:0000256" key="2">
    <source>
        <dbReference type="ARBA" id="ARBA00007524"/>
    </source>
</evidence>
<feature type="transmembrane region" description="Helical" evidence="6">
    <location>
        <begin position="20"/>
        <end position="44"/>
    </location>
</feature>
<evidence type="ECO:0000256" key="3">
    <source>
        <dbReference type="ARBA" id="ARBA00022692"/>
    </source>
</evidence>
<dbReference type="CDD" id="cd15904">
    <property type="entry name" value="TSPO_MBR"/>
    <property type="match status" value="1"/>
</dbReference>
<gene>
    <name evidence="7" type="ORF">A2845_01505</name>
</gene>
<dbReference type="PANTHER" id="PTHR10057:SF0">
    <property type="entry name" value="TRANSLOCATOR PROTEIN"/>
    <property type="match status" value="1"/>
</dbReference>
<evidence type="ECO:0000256" key="1">
    <source>
        <dbReference type="ARBA" id="ARBA00004141"/>
    </source>
</evidence>
<evidence type="ECO:0000256" key="4">
    <source>
        <dbReference type="ARBA" id="ARBA00022989"/>
    </source>
</evidence>
<keyword evidence="4 6" id="KW-1133">Transmembrane helix</keyword>
<dbReference type="FunFam" id="1.20.1260.100:FF:000001">
    <property type="entry name" value="translocator protein 2"/>
    <property type="match status" value="1"/>
</dbReference>
<sequence>MKTYESYAALVKPFFAPPAWIFGPVWSVLYLIIAGSFGYVGYLFYLKRIPFAVLLPFILNIIFNLAFTPIQFGIKNLPLASLDIILVLITLAWAMWAIFPIARWVAYVNIPYFLWVSFATILQLTITWMNR</sequence>
<protein>
    <submittedName>
        <fullName evidence="7">TspO protein</fullName>
    </submittedName>
</protein>
<comment type="subcellular location">
    <subcellularLocation>
        <location evidence="1">Membrane</location>
        <topology evidence="1">Multi-pass membrane protein</topology>
    </subcellularLocation>
</comment>
<keyword evidence="3 6" id="KW-0812">Transmembrane</keyword>
<dbReference type="Proteomes" id="UP000177122">
    <property type="component" value="Unassembled WGS sequence"/>
</dbReference>
<evidence type="ECO:0000313" key="7">
    <source>
        <dbReference type="EMBL" id="OGZ06073.1"/>
    </source>
</evidence>
<dbReference type="AlphaFoldDB" id="A0A1G2CXH3"/>
<dbReference type="InterPro" id="IPR004307">
    <property type="entry name" value="TspO_MBR"/>
</dbReference>
<organism evidence="7 8">
    <name type="scientific">Candidatus Lloydbacteria bacterium RIFCSPHIGHO2_01_FULL_49_22</name>
    <dbReference type="NCBI Taxonomy" id="1798658"/>
    <lineage>
        <taxon>Bacteria</taxon>
        <taxon>Candidatus Lloydiibacteriota</taxon>
    </lineage>
</organism>
<dbReference type="PANTHER" id="PTHR10057">
    <property type="entry name" value="PERIPHERAL-TYPE BENZODIAZEPINE RECEPTOR"/>
    <property type="match status" value="1"/>
</dbReference>
<feature type="transmembrane region" description="Helical" evidence="6">
    <location>
        <begin position="84"/>
        <end position="105"/>
    </location>
</feature>
<evidence type="ECO:0000256" key="5">
    <source>
        <dbReference type="ARBA" id="ARBA00023136"/>
    </source>
</evidence>
<dbReference type="Pfam" id="PF03073">
    <property type="entry name" value="TspO_MBR"/>
    <property type="match status" value="1"/>
</dbReference>
<comment type="caution">
    <text evidence="7">The sequence shown here is derived from an EMBL/GenBank/DDBJ whole genome shotgun (WGS) entry which is preliminary data.</text>
</comment>
<name>A0A1G2CXH3_9BACT</name>